<dbReference type="GO" id="GO:0005509">
    <property type="term" value="F:calcium ion binding"/>
    <property type="evidence" value="ECO:0007669"/>
    <property type="project" value="InterPro"/>
</dbReference>
<name>A0A7S2ST57_9STRA</name>
<evidence type="ECO:0000256" key="1">
    <source>
        <dbReference type="ARBA" id="ARBA00005869"/>
    </source>
</evidence>
<evidence type="ECO:0000256" key="6">
    <source>
        <dbReference type="SAM" id="MobiDB-lite"/>
    </source>
</evidence>
<feature type="domain" description="EF-hand" evidence="7">
    <location>
        <begin position="235"/>
        <end position="270"/>
    </location>
</feature>
<sequence length="591" mass="64503">MTVMRAMRAGALRRGVALYGFVPPRRGASLHPQTTGTDVRAAAATARGPAMASPAPDAPPRTQHATAGPLDLSDTASVYARTSTGDLVRALVVLCACQIKPLVQHADWLLSMAQRVFGGGLVDFVLKHSFYAHFCAGEDEKAIRPRIEALQGHGVGSILDYAAEADEHASPQRSQSPIQVDVARKYHYEGEAACDAHVDVFLRCIETVHGVSPGGFAAIKLTALGPPALLKRMSTAIEEVRTLFHKFDATSDGVLTTDEFINGYRKFFVETRLGDAFDDQFGLEGLLHSLDPHKTGHIDYVEWSNQLQLEHLPVLTRRCRGTGPLSESVLQDWEMQALVDMSKRIDVLACRASDLGVRLMVDAEQTYFQPAIDNTVFGLQEKYNARTLPSGDPGKITVFNTYQLYLKDAMARLVDDLRRAERKGYFFGAKLVRGAYMVSERQRAEDLGYPSPIHDTLEDTHAAYDEAIKILLDSIAGGEATEFMVASHNQDSVQATLGHMHDLGLPPGCGVHFGQLLGMADHVTFSLGAEGHDVHKYVPYGHVGEVVPYLLRRAQENSAVLGTATTEIGMMQTEIARRFSSGFGTGMAPSR</sequence>
<dbReference type="PANTHER" id="PTHR13914:SF0">
    <property type="entry name" value="PROLINE DEHYDROGENASE 1, MITOCHONDRIAL"/>
    <property type="match status" value="1"/>
</dbReference>
<dbReference type="GO" id="GO:0005739">
    <property type="term" value="C:mitochondrion"/>
    <property type="evidence" value="ECO:0007669"/>
    <property type="project" value="TreeGrafter"/>
</dbReference>
<dbReference type="SUPFAM" id="SSF51730">
    <property type="entry name" value="FAD-linked oxidoreductase"/>
    <property type="match status" value="1"/>
</dbReference>
<keyword evidence="3 5" id="KW-0560">Oxidoreductase</keyword>
<keyword evidence="4 5" id="KW-0642">Proline metabolism</keyword>
<evidence type="ECO:0000256" key="4">
    <source>
        <dbReference type="ARBA" id="ARBA00023062"/>
    </source>
</evidence>
<evidence type="ECO:0000256" key="5">
    <source>
        <dbReference type="RuleBase" id="RU364054"/>
    </source>
</evidence>
<feature type="compositionally biased region" description="Low complexity" evidence="6">
    <location>
        <begin position="34"/>
        <end position="55"/>
    </location>
</feature>
<proteinExistence type="inferred from homology"/>
<dbReference type="Gene3D" id="3.20.20.220">
    <property type="match status" value="2"/>
</dbReference>
<reference evidence="8" key="1">
    <citation type="submission" date="2021-01" db="EMBL/GenBank/DDBJ databases">
        <authorList>
            <person name="Corre E."/>
            <person name="Pelletier E."/>
            <person name="Niang G."/>
            <person name="Scheremetjew M."/>
            <person name="Finn R."/>
            <person name="Kale V."/>
            <person name="Holt S."/>
            <person name="Cochrane G."/>
            <person name="Meng A."/>
            <person name="Brown T."/>
            <person name="Cohen L."/>
        </authorList>
    </citation>
    <scope>NUCLEOTIDE SEQUENCE</scope>
    <source>
        <strain evidence="8">CCMP1243</strain>
    </source>
</reference>
<feature type="region of interest" description="Disordered" evidence="6">
    <location>
        <begin position="29"/>
        <end position="69"/>
    </location>
</feature>
<dbReference type="GO" id="GO:0004657">
    <property type="term" value="F:proline dehydrogenase activity"/>
    <property type="evidence" value="ECO:0007669"/>
    <property type="project" value="UniProtKB-EC"/>
</dbReference>
<evidence type="ECO:0000256" key="2">
    <source>
        <dbReference type="ARBA" id="ARBA00012695"/>
    </source>
</evidence>
<dbReference type="GO" id="GO:0010133">
    <property type="term" value="P:L-proline catabolic process to L-glutamate"/>
    <property type="evidence" value="ECO:0007669"/>
    <property type="project" value="TreeGrafter"/>
</dbReference>
<comment type="cofactor">
    <cofactor evidence="5">
        <name>FAD</name>
        <dbReference type="ChEBI" id="CHEBI:57692"/>
    </cofactor>
</comment>
<keyword evidence="5" id="KW-0274">FAD</keyword>
<evidence type="ECO:0000259" key="7">
    <source>
        <dbReference type="PROSITE" id="PS50222"/>
    </source>
</evidence>
<dbReference type="InterPro" id="IPR002048">
    <property type="entry name" value="EF_hand_dom"/>
</dbReference>
<protein>
    <recommendedName>
        <fullName evidence="2 5">Proline dehydrogenase</fullName>
        <ecNumber evidence="2 5">1.5.5.2</ecNumber>
    </recommendedName>
</protein>
<dbReference type="InterPro" id="IPR002872">
    <property type="entry name" value="Proline_DH_dom"/>
</dbReference>
<dbReference type="InterPro" id="IPR015659">
    <property type="entry name" value="Proline_oxidase"/>
</dbReference>
<keyword evidence="5" id="KW-0285">Flavoprotein</keyword>
<dbReference type="InterPro" id="IPR011992">
    <property type="entry name" value="EF-hand-dom_pair"/>
</dbReference>
<dbReference type="EC" id="1.5.5.2" evidence="2 5"/>
<dbReference type="GO" id="GO:0071949">
    <property type="term" value="F:FAD binding"/>
    <property type="evidence" value="ECO:0007669"/>
    <property type="project" value="TreeGrafter"/>
</dbReference>
<dbReference type="AlphaFoldDB" id="A0A7S2ST57"/>
<evidence type="ECO:0000313" key="8">
    <source>
        <dbReference type="EMBL" id="CAD9708924.1"/>
    </source>
</evidence>
<dbReference type="InterPro" id="IPR029041">
    <property type="entry name" value="FAD-linked_oxidoreductase-like"/>
</dbReference>
<evidence type="ECO:0000256" key="3">
    <source>
        <dbReference type="ARBA" id="ARBA00023002"/>
    </source>
</evidence>
<comment type="function">
    <text evidence="5">Converts proline to delta-1-pyrroline-5-carboxylate.</text>
</comment>
<dbReference type="PANTHER" id="PTHR13914">
    <property type="entry name" value="PROLINE OXIDASE"/>
    <property type="match status" value="1"/>
</dbReference>
<dbReference type="Pfam" id="PF01619">
    <property type="entry name" value="Pro_dh"/>
    <property type="match status" value="1"/>
</dbReference>
<gene>
    <name evidence="8" type="ORF">RMAR1173_LOCUS19916</name>
</gene>
<comment type="similarity">
    <text evidence="1 5">Belongs to the proline oxidase family.</text>
</comment>
<comment type="catalytic activity">
    <reaction evidence="5">
        <text>L-proline + a quinone = (S)-1-pyrroline-5-carboxylate + a quinol + H(+)</text>
        <dbReference type="Rhea" id="RHEA:23784"/>
        <dbReference type="ChEBI" id="CHEBI:15378"/>
        <dbReference type="ChEBI" id="CHEBI:17388"/>
        <dbReference type="ChEBI" id="CHEBI:24646"/>
        <dbReference type="ChEBI" id="CHEBI:60039"/>
        <dbReference type="ChEBI" id="CHEBI:132124"/>
        <dbReference type="EC" id="1.5.5.2"/>
    </reaction>
</comment>
<accession>A0A7S2ST57</accession>
<dbReference type="EMBL" id="HBHJ01030105">
    <property type="protein sequence ID" value="CAD9708924.1"/>
    <property type="molecule type" value="Transcribed_RNA"/>
</dbReference>
<organism evidence="8">
    <name type="scientific">Rhizochromulina marina</name>
    <dbReference type="NCBI Taxonomy" id="1034831"/>
    <lineage>
        <taxon>Eukaryota</taxon>
        <taxon>Sar</taxon>
        <taxon>Stramenopiles</taxon>
        <taxon>Ochrophyta</taxon>
        <taxon>Dictyochophyceae</taxon>
        <taxon>Rhizochromulinales</taxon>
        <taxon>Rhizochromulina</taxon>
    </lineage>
</organism>
<dbReference type="SUPFAM" id="SSF47473">
    <property type="entry name" value="EF-hand"/>
    <property type="match status" value="1"/>
</dbReference>
<dbReference type="PROSITE" id="PS50222">
    <property type="entry name" value="EF_HAND_2"/>
    <property type="match status" value="1"/>
</dbReference>